<evidence type="ECO:0000313" key="3">
    <source>
        <dbReference type="Proteomes" id="UP000604825"/>
    </source>
</evidence>
<dbReference type="EMBL" id="CAJGYO010000004">
    <property type="protein sequence ID" value="CAD6225313.1"/>
    <property type="molecule type" value="Genomic_DNA"/>
</dbReference>
<comment type="caution">
    <text evidence="2">The sequence shown here is derived from an EMBL/GenBank/DDBJ whole genome shotgun (WGS) entry which is preliminary data.</text>
</comment>
<evidence type="ECO:0000313" key="2">
    <source>
        <dbReference type="EMBL" id="CAD6225313.1"/>
    </source>
</evidence>
<dbReference type="AlphaFoldDB" id="A0A811NKC7"/>
<organism evidence="2 3">
    <name type="scientific">Miscanthus lutarioriparius</name>
    <dbReference type="NCBI Taxonomy" id="422564"/>
    <lineage>
        <taxon>Eukaryota</taxon>
        <taxon>Viridiplantae</taxon>
        <taxon>Streptophyta</taxon>
        <taxon>Embryophyta</taxon>
        <taxon>Tracheophyta</taxon>
        <taxon>Spermatophyta</taxon>
        <taxon>Magnoliopsida</taxon>
        <taxon>Liliopsida</taxon>
        <taxon>Poales</taxon>
        <taxon>Poaceae</taxon>
        <taxon>PACMAD clade</taxon>
        <taxon>Panicoideae</taxon>
        <taxon>Andropogonodae</taxon>
        <taxon>Andropogoneae</taxon>
        <taxon>Saccharinae</taxon>
        <taxon>Miscanthus</taxon>
    </lineage>
</organism>
<proteinExistence type="predicted"/>
<sequence length="234" mass="26014">MATITAAARWSSPTRLKLLTSRRLCFSAFSSAASPTSAAGFGWADALRVAGDSGRGDESDLSGYFRKVKTCNRGMDKKGQFVEFAVEDQVVGYIHKGFIEHLRNFHDVFTIVLDNNGSNTVEHVSLHSSLRTPEDRTHAIGSAVKSLGEMIPGIRNEAYGVHMNGYVEKDDEKFLWIGFRYKRDVLFCYDLKLPADFVPNNEDGEVDSFRLIPVPHAANIIRRSGDCSYLPFAV</sequence>
<dbReference type="Gene3D" id="3.90.79.10">
    <property type="entry name" value="Nucleoside Triphosphate Pyrophosphohydrolase"/>
    <property type="match status" value="1"/>
</dbReference>
<dbReference type="Pfam" id="PF15916">
    <property type="entry name" value="DUF4743"/>
    <property type="match status" value="1"/>
</dbReference>
<dbReference type="Gene3D" id="3.30.750.160">
    <property type="match status" value="1"/>
</dbReference>
<keyword evidence="3" id="KW-1185">Reference proteome</keyword>
<name>A0A811NKC7_9POAL</name>
<dbReference type="Proteomes" id="UP000604825">
    <property type="component" value="Unassembled WGS sequence"/>
</dbReference>
<gene>
    <name evidence="2" type="ORF">NCGR_LOCUS17416</name>
</gene>
<feature type="domain" description="DUF4743" evidence="1">
    <location>
        <begin position="64"/>
        <end position="162"/>
    </location>
</feature>
<reference evidence="2" key="1">
    <citation type="submission" date="2020-10" db="EMBL/GenBank/DDBJ databases">
        <authorList>
            <person name="Han B."/>
            <person name="Lu T."/>
            <person name="Zhao Q."/>
            <person name="Huang X."/>
            <person name="Zhao Y."/>
        </authorList>
    </citation>
    <scope>NUCLEOTIDE SEQUENCE</scope>
</reference>
<protein>
    <recommendedName>
        <fullName evidence="1">DUF4743 domain-containing protein</fullName>
    </recommendedName>
</protein>
<evidence type="ECO:0000259" key="1">
    <source>
        <dbReference type="Pfam" id="PF15916"/>
    </source>
</evidence>
<dbReference type="OrthoDB" id="10261522at2759"/>
<accession>A0A811NKC7</accession>
<dbReference type="InterPro" id="IPR031804">
    <property type="entry name" value="DUF4743"/>
</dbReference>